<dbReference type="AlphaFoldDB" id="Z9JP91"/>
<evidence type="ECO:0000313" key="3">
    <source>
        <dbReference type="EMBL" id="EWS80004.1"/>
    </source>
</evidence>
<feature type="transmembrane region" description="Helical" evidence="2">
    <location>
        <begin position="481"/>
        <end position="498"/>
    </location>
</feature>
<feature type="transmembrane region" description="Helical" evidence="2">
    <location>
        <begin position="346"/>
        <end position="366"/>
    </location>
</feature>
<feature type="transmembrane region" description="Helical" evidence="2">
    <location>
        <begin position="457"/>
        <end position="474"/>
    </location>
</feature>
<dbReference type="InterPro" id="IPR046671">
    <property type="entry name" value="DUF6541"/>
</dbReference>
<feature type="transmembrane region" description="Helical" evidence="2">
    <location>
        <begin position="321"/>
        <end position="339"/>
    </location>
</feature>
<protein>
    <submittedName>
        <fullName evidence="3">Uncharacterized protein</fullName>
    </submittedName>
</protein>
<keyword evidence="4" id="KW-1185">Reference proteome</keyword>
<feature type="compositionally biased region" description="Low complexity" evidence="1">
    <location>
        <begin position="124"/>
        <end position="134"/>
    </location>
</feature>
<dbReference type="HOGENOM" id="CLU_017691_2_0_11"/>
<proteinExistence type="predicted"/>
<feature type="compositionally biased region" description="Acidic residues" evidence="1">
    <location>
        <begin position="93"/>
        <end position="116"/>
    </location>
</feature>
<dbReference type="OrthoDB" id="3169698at2"/>
<sequence length="726" mass="76277">MLIPFAVTTAWLFVPGLVCTTALRLRPAHAWGLAPLFSLALISVAAILAPMAGIGWGPLPAGGLAVLVGALFWAVRVISSRLRRRRGPAAADEAAEADDPLAADAPEDAGTSDDAEASERTEASVEASGAAPAARIERAPEAEGPPRTGTAVPRRRTPGARAVSILTSVELLTILAMVIGGVLLARTVTGVIGVPDALSQTFDNIFHQNAVRYILDGASASSLDLLSMTASPGDSTFYPAAWHDTVSLVLLTTGGGSIVVATNAMALAVCALVWPAGIVLLCRAVLPSSLLRLGLLPAGVLAASFPLFPLLFIVFGVLYPNLLGLSLLPGMLVLVLRFLRIGRRDGITWTAVVVGGLMGSIGMSLAHPNASMSLVAMVIPIAAVGAVGALLRAAHPRVRGTVLPVLLLAAGAYGLFAGARAIWPIIRPPEEALTWPPSSSIPEAIGRALTFDAAAGMPAWSLMVLLLMGAYAAVRVRRAELLGAWVVVVYLWVAISGWEDGEARTALVGVWYNDPYRLAAVLAIPAVPIAALGVALLTRRTADVLGPLLPRAPRRALWPLLAIVASVLTLQVTHDTDWMRFAERSAGWSYRLDEKSNVLTADELALIERLPASVPQDAVIITNAWNGSSMAYPYTGIATTSHHTLEYASPQDQMFEQHLREASTNPEVCAAVQDTGADYVLDFGSENVNSSPWDFPGFHDLGDAPGFTLVDSEGEAALYRIDACAP</sequence>
<feature type="transmembrane region" description="Helical" evidence="2">
    <location>
        <begin position="30"/>
        <end position="53"/>
    </location>
</feature>
<dbReference type="RefSeq" id="WP_038374051.1">
    <property type="nucleotide sequence ID" value="NZ_KK070004.1"/>
</dbReference>
<feature type="transmembrane region" description="Helical" evidence="2">
    <location>
        <begin position="372"/>
        <end position="391"/>
    </location>
</feature>
<keyword evidence="2" id="KW-0812">Transmembrane</keyword>
<feature type="transmembrane region" description="Helical" evidence="2">
    <location>
        <begin position="6"/>
        <end position="23"/>
    </location>
</feature>
<evidence type="ECO:0000313" key="4">
    <source>
        <dbReference type="Proteomes" id="UP000023067"/>
    </source>
</evidence>
<accession>Z9JP91</accession>
<organism evidence="3 4">
    <name type="scientific">Brachybacterium phenoliresistens</name>
    <dbReference type="NCBI Taxonomy" id="396014"/>
    <lineage>
        <taxon>Bacteria</taxon>
        <taxon>Bacillati</taxon>
        <taxon>Actinomycetota</taxon>
        <taxon>Actinomycetes</taxon>
        <taxon>Micrococcales</taxon>
        <taxon>Dermabacteraceae</taxon>
        <taxon>Brachybacterium</taxon>
    </lineage>
</organism>
<dbReference type="PATRIC" id="fig|396014.3.peg.3226"/>
<evidence type="ECO:0000256" key="1">
    <source>
        <dbReference type="SAM" id="MobiDB-lite"/>
    </source>
</evidence>
<dbReference type="EMBL" id="JDYK01000021">
    <property type="protein sequence ID" value="EWS80004.1"/>
    <property type="molecule type" value="Genomic_DNA"/>
</dbReference>
<comment type="caution">
    <text evidence="3">The sequence shown here is derived from an EMBL/GenBank/DDBJ whole genome shotgun (WGS) entry which is preliminary data.</text>
</comment>
<name>Z9JP91_9MICO</name>
<feature type="transmembrane region" description="Helical" evidence="2">
    <location>
        <begin position="403"/>
        <end position="426"/>
    </location>
</feature>
<keyword evidence="2" id="KW-0472">Membrane</keyword>
<dbReference type="STRING" id="396014.BF93_08635"/>
<reference evidence="3 4" key="1">
    <citation type="submission" date="2014-02" db="EMBL/GenBank/DDBJ databases">
        <title>Genome sequence of Brachybacterium phenoliresistens strain W13A50.</title>
        <authorList>
            <person name="Wang X."/>
        </authorList>
    </citation>
    <scope>NUCLEOTIDE SEQUENCE [LARGE SCALE GENOMIC DNA]</scope>
    <source>
        <strain evidence="3 4">W13A50</strain>
    </source>
</reference>
<dbReference type="Pfam" id="PF20176">
    <property type="entry name" value="DUF6541"/>
    <property type="match status" value="1"/>
</dbReference>
<feature type="transmembrane region" description="Helical" evidence="2">
    <location>
        <begin position="258"/>
        <end position="281"/>
    </location>
</feature>
<evidence type="ECO:0000256" key="2">
    <source>
        <dbReference type="SAM" id="Phobius"/>
    </source>
</evidence>
<keyword evidence="2" id="KW-1133">Transmembrane helix</keyword>
<feature type="region of interest" description="Disordered" evidence="1">
    <location>
        <begin position="88"/>
        <end position="156"/>
    </location>
</feature>
<dbReference type="eggNOG" id="COG5617">
    <property type="taxonomic scope" value="Bacteria"/>
</dbReference>
<feature type="transmembrane region" description="Helical" evidence="2">
    <location>
        <begin position="163"/>
        <end position="185"/>
    </location>
</feature>
<feature type="transmembrane region" description="Helical" evidence="2">
    <location>
        <begin position="557"/>
        <end position="574"/>
    </location>
</feature>
<feature type="transmembrane region" description="Helical" evidence="2">
    <location>
        <begin position="293"/>
        <end position="315"/>
    </location>
</feature>
<gene>
    <name evidence="3" type="ORF">BF93_08635</name>
</gene>
<feature type="transmembrane region" description="Helical" evidence="2">
    <location>
        <begin position="518"/>
        <end position="537"/>
    </location>
</feature>
<dbReference type="Proteomes" id="UP000023067">
    <property type="component" value="Unassembled WGS sequence"/>
</dbReference>
<feature type="transmembrane region" description="Helical" evidence="2">
    <location>
        <begin position="59"/>
        <end position="78"/>
    </location>
</feature>